<feature type="domain" description="Sigma-54 factor interaction" evidence="6">
    <location>
        <begin position="195"/>
        <end position="404"/>
    </location>
</feature>
<dbReference type="GO" id="GO:0005524">
    <property type="term" value="F:ATP binding"/>
    <property type="evidence" value="ECO:0007669"/>
    <property type="project" value="UniProtKB-KW"/>
</dbReference>
<keyword evidence="1" id="KW-0547">Nucleotide-binding</keyword>
<feature type="non-terminal residue" evidence="7">
    <location>
        <position position="404"/>
    </location>
</feature>
<dbReference type="SUPFAM" id="SSF55781">
    <property type="entry name" value="GAF domain-like"/>
    <property type="match status" value="1"/>
</dbReference>
<evidence type="ECO:0000256" key="4">
    <source>
        <dbReference type="ARBA" id="ARBA00023125"/>
    </source>
</evidence>
<evidence type="ECO:0000256" key="1">
    <source>
        <dbReference type="ARBA" id="ARBA00022741"/>
    </source>
</evidence>
<dbReference type="PANTHER" id="PTHR32071:SF117">
    <property type="entry name" value="PTS-DEPENDENT DIHYDROXYACETONE KINASE OPERON REGULATORY PROTEIN-RELATED"/>
    <property type="match status" value="1"/>
</dbReference>
<proteinExistence type="predicted"/>
<dbReference type="Gene3D" id="3.30.450.40">
    <property type="match status" value="1"/>
</dbReference>
<dbReference type="Pfam" id="PF01590">
    <property type="entry name" value="GAF"/>
    <property type="match status" value="1"/>
</dbReference>
<comment type="caution">
    <text evidence="7">The sequence shown here is derived from an EMBL/GenBank/DDBJ whole genome shotgun (WGS) entry which is preliminary data.</text>
</comment>
<keyword evidence="5" id="KW-0804">Transcription</keyword>
<dbReference type="InterPro" id="IPR003018">
    <property type="entry name" value="GAF"/>
</dbReference>
<dbReference type="SMART" id="SM00382">
    <property type="entry name" value="AAA"/>
    <property type="match status" value="1"/>
</dbReference>
<dbReference type="GO" id="GO:0006355">
    <property type="term" value="P:regulation of DNA-templated transcription"/>
    <property type="evidence" value="ECO:0007669"/>
    <property type="project" value="InterPro"/>
</dbReference>
<evidence type="ECO:0000256" key="5">
    <source>
        <dbReference type="ARBA" id="ARBA00023163"/>
    </source>
</evidence>
<dbReference type="Pfam" id="PF00158">
    <property type="entry name" value="Sigma54_activat"/>
    <property type="match status" value="1"/>
</dbReference>
<keyword evidence="3" id="KW-0805">Transcription regulation</keyword>
<evidence type="ECO:0000313" key="7">
    <source>
        <dbReference type="EMBL" id="HHI97371.1"/>
    </source>
</evidence>
<dbReference type="FunFam" id="3.40.50.300:FF:000006">
    <property type="entry name" value="DNA-binding transcriptional regulator NtrC"/>
    <property type="match status" value="1"/>
</dbReference>
<dbReference type="InterPro" id="IPR003593">
    <property type="entry name" value="AAA+_ATPase"/>
</dbReference>
<dbReference type="PROSITE" id="PS00676">
    <property type="entry name" value="SIGMA54_INTERACT_2"/>
    <property type="match status" value="1"/>
</dbReference>
<sequence length="404" mass="45704">MQIEALKLEVLYATHGLIGQALELEEALREILRILAEKLEMARAAVVLYDEEAGHLRIQASFGLSPQEERRGIYQVGEGVTGKVFETGEPGAVADISQEPFFLNRTRARPAKEKISFIAVPIRFGEKTLGVLWVDRLFHLGVPLEEDVRFLEVIAFFVGQLVGLARRVADREKALRAENFALRTELTTRLSDFLWGSKSPAMREVLNLVRQVAPTRATVLLLGESGTGKTLTARLIHELSPRREGPFLKVDCTALPENLLEAELFGYERGAFTGADRAKPGRLELAEGGTVFLDEIGELPLSLQGKLLRFIQERAFERLGGRRTIQVDVRLIAATNRDLETLVKEGLFREDLYFRLQVFPIKLPPLRERREDLPGLIEFLLRKLEKDYHRRLNFSPEALELLCQ</sequence>
<dbReference type="Gene3D" id="3.40.50.300">
    <property type="entry name" value="P-loop containing nucleotide triphosphate hydrolases"/>
    <property type="match status" value="1"/>
</dbReference>
<dbReference type="PROSITE" id="PS50045">
    <property type="entry name" value="SIGMA54_INTERACT_4"/>
    <property type="match status" value="1"/>
</dbReference>
<dbReference type="Proteomes" id="UP000886101">
    <property type="component" value="Unassembled WGS sequence"/>
</dbReference>
<keyword evidence="2" id="KW-0067">ATP-binding</keyword>
<dbReference type="InterPro" id="IPR025943">
    <property type="entry name" value="Sigma_54_int_dom_ATP-bd_2"/>
</dbReference>
<dbReference type="GO" id="GO:0003677">
    <property type="term" value="F:DNA binding"/>
    <property type="evidence" value="ECO:0007669"/>
    <property type="project" value="UniProtKB-KW"/>
</dbReference>
<evidence type="ECO:0000259" key="6">
    <source>
        <dbReference type="PROSITE" id="PS50045"/>
    </source>
</evidence>
<dbReference type="Gene3D" id="1.10.8.60">
    <property type="match status" value="1"/>
</dbReference>
<gene>
    <name evidence="7" type="ORF">ENJ96_05920</name>
</gene>
<dbReference type="InterPro" id="IPR002078">
    <property type="entry name" value="Sigma_54_int"/>
</dbReference>
<accession>A0A7V5P0C0</accession>
<dbReference type="PANTHER" id="PTHR32071">
    <property type="entry name" value="TRANSCRIPTIONAL REGULATORY PROTEIN"/>
    <property type="match status" value="1"/>
</dbReference>
<dbReference type="InterPro" id="IPR029016">
    <property type="entry name" value="GAF-like_dom_sf"/>
</dbReference>
<keyword evidence="4" id="KW-0238">DNA-binding</keyword>
<dbReference type="SMART" id="SM00065">
    <property type="entry name" value="GAF"/>
    <property type="match status" value="1"/>
</dbReference>
<dbReference type="AlphaFoldDB" id="A0A7V5P0C0"/>
<evidence type="ECO:0000256" key="3">
    <source>
        <dbReference type="ARBA" id="ARBA00023015"/>
    </source>
</evidence>
<dbReference type="EMBL" id="DROK01000170">
    <property type="protein sequence ID" value="HHI97371.1"/>
    <property type="molecule type" value="Genomic_DNA"/>
</dbReference>
<dbReference type="CDD" id="cd00009">
    <property type="entry name" value="AAA"/>
    <property type="match status" value="1"/>
</dbReference>
<organism evidence="7">
    <name type="scientific">Thermodesulfatator atlanticus</name>
    <dbReference type="NCBI Taxonomy" id="501497"/>
    <lineage>
        <taxon>Bacteria</taxon>
        <taxon>Pseudomonadati</taxon>
        <taxon>Thermodesulfobacteriota</taxon>
        <taxon>Thermodesulfobacteria</taxon>
        <taxon>Thermodesulfobacteriales</taxon>
        <taxon>Thermodesulfatatoraceae</taxon>
        <taxon>Thermodesulfatator</taxon>
    </lineage>
</organism>
<evidence type="ECO:0000256" key="2">
    <source>
        <dbReference type="ARBA" id="ARBA00022840"/>
    </source>
</evidence>
<dbReference type="InterPro" id="IPR027417">
    <property type="entry name" value="P-loop_NTPase"/>
</dbReference>
<protein>
    <submittedName>
        <fullName evidence="7">GAF domain-containing protein</fullName>
    </submittedName>
</protein>
<name>A0A7V5P0C0_9BACT</name>
<dbReference type="SUPFAM" id="SSF52540">
    <property type="entry name" value="P-loop containing nucleoside triphosphate hydrolases"/>
    <property type="match status" value="1"/>
</dbReference>
<reference evidence="7" key="1">
    <citation type="journal article" date="2020" name="mSystems">
        <title>Genome- and Community-Level Interaction Insights into Carbon Utilization and Element Cycling Functions of Hydrothermarchaeota in Hydrothermal Sediment.</title>
        <authorList>
            <person name="Zhou Z."/>
            <person name="Liu Y."/>
            <person name="Xu W."/>
            <person name="Pan J."/>
            <person name="Luo Z.H."/>
            <person name="Li M."/>
        </authorList>
    </citation>
    <scope>NUCLEOTIDE SEQUENCE [LARGE SCALE GENOMIC DNA]</scope>
    <source>
        <strain evidence="7">HyVt-533</strain>
    </source>
</reference>